<feature type="transmembrane region" description="Helical" evidence="1">
    <location>
        <begin position="524"/>
        <end position="545"/>
    </location>
</feature>
<comment type="caution">
    <text evidence="2">The sequence shown here is derived from an EMBL/GenBank/DDBJ whole genome shotgun (WGS) entry which is preliminary data.</text>
</comment>
<evidence type="ECO:0008006" key="4">
    <source>
        <dbReference type="Google" id="ProtNLM"/>
    </source>
</evidence>
<dbReference type="Proteomes" id="UP001216384">
    <property type="component" value="Unassembled WGS sequence"/>
</dbReference>
<sequence>MYIIPIIGFIVILISGLVLSLVNNAELFKTVLIAPILSTLLFNVFYSTNSAITIFKSMESEGVELLLSSKPISRKVNILSKIGYLFIIGFISSIISFVAFNIGLLGSRNTSFLPQFFYNSLIVSSFFVSFFCFITFGFITALISIKLNRRIAYFLMPSLFLPLFLLGNMSGYFSDTAINSFSTNMFNSQKLIPFYNFSTKNTNDEIFIVPKNERKGFIGAEKDAIKLNYLDAKDNSIIFRFMSWLNVPLQFGLAFSENGGDFLNTRSIYKSSLLNDTVYYSQNDNLRYSYELEENKDLSTGVEGGYLVPNLPLTTDNEIIYAWENANAETLLPQDTFGFSTIDNYAGRIKWDVIEEGLKNKNNINFFQEVITKNNDGNFEKLLSDIHANLPELLKKYNDPLNVKFNKLNDLEKQIYLYTLFAYQLFFLENGANNSPLLEDAKKYLGEQIKVTLINGDKYFIGGYSDFRPILRTINNPDADPNNDSTTVIQVARMQLDPVKDKNLFIKVKDFYSVKRIKDAVPAYGLYLFWVALNLILITSVYFTYRRREFK</sequence>
<dbReference type="EMBL" id="JAJHZP010000002">
    <property type="protein sequence ID" value="MDC4183114.1"/>
    <property type="molecule type" value="Genomic_DNA"/>
</dbReference>
<proteinExistence type="predicted"/>
<feature type="transmembrane region" description="Helical" evidence="1">
    <location>
        <begin position="116"/>
        <end position="139"/>
    </location>
</feature>
<feature type="transmembrane region" description="Helical" evidence="1">
    <location>
        <begin position="30"/>
        <end position="48"/>
    </location>
</feature>
<protein>
    <recommendedName>
        <fullName evidence="4">ABC-type transport system involved in multi-copper enzyme maturation, permease component</fullName>
    </recommendedName>
</protein>
<feature type="transmembrane region" description="Helical" evidence="1">
    <location>
        <begin position="151"/>
        <end position="173"/>
    </location>
</feature>
<keyword evidence="1" id="KW-0472">Membrane</keyword>
<organism evidence="2 3">
    <name type="scientific">Mycoplasma bradburyae</name>
    <dbReference type="NCBI Taxonomy" id="2963128"/>
    <lineage>
        <taxon>Bacteria</taxon>
        <taxon>Bacillati</taxon>
        <taxon>Mycoplasmatota</taxon>
        <taxon>Mollicutes</taxon>
        <taxon>Mycoplasmataceae</taxon>
        <taxon>Mycoplasma</taxon>
    </lineage>
</organism>
<feature type="transmembrane region" description="Helical" evidence="1">
    <location>
        <begin position="82"/>
        <end position="104"/>
    </location>
</feature>
<gene>
    <name evidence="2" type="ORF">LNO71_00445</name>
</gene>
<reference evidence="2" key="1">
    <citation type="submission" date="2021-11" db="EMBL/GenBank/DDBJ databases">
        <title>Description of Mycoplasma bradburyaesp. nov.from sea birds: a tribute to a great mycoplasmologist.</title>
        <authorList>
            <person name="Ramirez A.S."/>
            <person name="Poveda C."/>
            <person name="Suarez-Perez A."/>
            <person name="Rosales R.S."/>
            <person name="Dijkman R."/>
            <person name="Feberwee A."/>
            <person name="Spergser J."/>
            <person name="Szostak M.P."/>
            <person name="Ressel L."/>
            <person name="Calabuig P."/>
            <person name="Catania S."/>
            <person name="Gobbo F."/>
            <person name="Timofte D."/>
            <person name="Poveda J.B."/>
        </authorList>
    </citation>
    <scope>NUCLEOTIDE SEQUENCE</scope>
    <source>
        <strain evidence="2">T264</strain>
    </source>
</reference>
<evidence type="ECO:0000313" key="3">
    <source>
        <dbReference type="Proteomes" id="UP001216384"/>
    </source>
</evidence>
<keyword evidence="1" id="KW-0812">Transmembrane</keyword>
<dbReference type="RefSeq" id="WP_255045695.1">
    <property type="nucleotide sequence ID" value="NZ_CP101415.1"/>
</dbReference>
<evidence type="ECO:0000256" key="1">
    <source>
        <dbReference type="SAM" id="Phobius"/>
    </source>
</evidence>
<name>A0AAW6HP76_9MOLU</name>
<keyword evidence="1" id="KW-1133">Transmembrane helix</keyword>
<accession>A0AAW6HP76</accession>
<evidence type="ECO:0000313" key="2">
    <source>
        <dbReference type="EMBL" id="MDC4183114.1"/>
    </source>
</evidence>
<dbReference type="AlphaFoldDB" id="A0AAW6HP76"/>